<dbReference type="EMBL" id="LAPT01000024">
    <property type="protein sequence ID" value="PXF32106.1"/>
    <property type="molecule type" value="Genomic_DNA"/>
</dbReference>
<name>A0ABX5M3E7_9GAMM</name>
<proteinExistence type="predicted"/>
<gene>
    <name evidence="6" type="ORF">WH50_06170</name>
</gene>
<evidence type="ECO:0000256" key="3">
    <source>
        <dbReference type="ARBA" id="ARBA00022801"/>
    </source>
</evidence>
<accession>A0ABX5M3E7</accession>
<dbReference type="SMART" id="SM00644">
    <property type="entry name" value="Ami_2"/>
    <property type="match status" value="1"/>
</dbReference>
<evidence type="ECO:0000256" key="1">
    <source>
        <dbReference type="ARBA" id="ARBA00001561"/>
    </source>
</evidence>
<keyword evidence="4" id="KW-0961">Cell wall biogenesis/degradation</keyword>
<keyword evidence="7" id="KW-1185">Reference proteome</keyword>
<evidence type="ECO:0000256" key="4">
    <source>
        <dbReference type="ARBA" id="ARBA00023316"/>
    </source>
</evidence>
<reference evidence="6 7" key="1">
    <citation type="submission" date="2015-03" db="EMBL/GenBank/DDBJ databases">
        <authorList>
            <person name="Krishnan R."/>
            <person name="Midha S."/>
            <person name="Patil P.B."/>
            <person name="Rameshkumar N."/>
        </authorList>
    </citation>
    <scope>NUCLEOTIDE SEQUENCE [LARGE SCALE GENOMIC DNA]</scope>
    <source>
        <strain evidence="6 7">L1E11</strain>
    </source>
</reference>
<dbReference type="Pfam" id="PF01510">
    <property type="entry name" value="Amidase_2"/>
    <property type="match status" value="1"/>
</dbReference>
<dbReference type="InterPro" id="IPR002502">
    <property type="entry name" value="Amidase_domain"/>
</dbReference>
<evidence type="ECO:0000256" key="2">
    <source>
        <dbReference type="ARBA" id="ARBA00011901"/>
    </source>
</evidence>
<dbReference type="CDD" id="cd06583">
    <property type="entry name" value="PGRP"/>
    <property type="match status" value="1"/>
</dbReference>
<comment type="catalytic activity">
    <reaction evidence="1">
        <text>Hydrolyzes the link between N-acetylmuramoyl residues and L-amino acid residues in certain cell-wall glycopeptides.</text>
        <dbReference type="EC" id="3.5.1.28"/>
    </reaction>
</comment>
<dbReference type="PANTHER" id="PTHR30417">
    <property type="entry name" value="N-ACETYLMURAMOYL-L-ALANINE AMIDASE AMID"/>
    <property type="match status" value="1"/>
</dbReference>
<dbReference type="SUPFAM" id="SSF55846">
    <property type="entry name" value="N-acetylmuramoyl-L-alanine amidase-like"/>
    <property type="match status" value="1"/>
</dbReference>
<dbReference type="Proteomes" id="UP000248090">
    <property type="component" value="Unassembled WGS sequence"/>
</dbReference>
<protein>
    <recommendedName>
        <fullName evidence="2">N-acetylmuramoyl-L-alanine amidase</fullName>
        <ecNumber evidence="2">3.5.1.28</ecNumber>
    </recommendedName>
</protein>
<comment type="caution">
    <text evidence="6">The sequence shown here is derived from an EMBL/GenBank/DDBJ whole genome shotgun (WGS) entry which is preliminary data.</text>
</comment>
<evidence type="ECO:0000313" key="7">
    <source>
        <dbReference type="Proteomes" id="UP000248090"/>
    </source>
</evidence>
<feature type="domain" description="N-acetylmuramoyl-L-alanine amidase" evidence="5">
    <location>
        <begin position="21"/>
        <end position="201"/>
    </location>
</feature>
<dbReference type="InterPro" id="IPR036505">
    <property type="entry name" value="Amidase/PGRP_sf"/>
</dbReference>
<dbReference type="EC" id="3.5.1.28" evidence="2"/>
<evidence type="ECO:0000313" key="6">
    <source>
        <dbReference type="EMBL" id="PXF32106.1"/>
    </source>
</evidence>
<organism evidence="6 7">
    <name type="scientific">Pokkaliibacter plantistimulans</name>
    <dbReference type="NCBI Taxonomy" id="1635171"/>
    <lineage>
        <taxon>Bacteria</taxon>
        <taxon>Pseudomonadati</taxon>
        <taxon>Pseudomonadota</taxon>
        <taxon>Gammaproteobacteria</taxon>
        <taxon>Oceanospirillales</taxon>
        <taxon>Balneatrichaceae</taxon>
        <taxon>Pokkaliibacter</taxon>
    </lineage>
</organism>
<dbReference type="Gene3D" id="3.40.80.10">
    <property type="entry name" value="Peptidoglycan recognition protein-like"/>
    <property type="match status" value="1"/>
</dbReference>
<dbReference type="PANTHER" id="PTHR30417:SF1">
    <property type="entry name" value="N-ACETYLMURAMOYL-L-ALANINE AMIDASE AMID"/>
    <property type="match status" value="1"/>
</dbReference>
<dbReference type="RefSeq" id="WP_110186548.1">
    <property type="nucleotide sequence ID" value="NZ_CP177354.1"/>
</dbReference>
<sequence>MSILNLTDGIANFAAVTVQTYPSIEHGRLDTVRSIVLHRTDSFSAKSSLSAYQAGQKTGAHFLIDTDGCVMQTASLQKQCWHVGQLQSRCMNESSCSPSELSSINGMLQQKGQTWRQRYVAVSRFEAAKAYPARYPSNSDSIGIEVVGKFLNSVAGYQRPTDAQKKSLAWLVGALLSEYGLQLSRDVFAHGDIARKEKLEGSQLLQFLRAGVRQ</sequence>
<evidence type="ECO:0000259" key="5">
    <source>
        <dbReference type="SMART" id="SM00644"/>
    </source>
</evidence>
<keyword evidence="3" id="KW-0378">Hydrolase</keyword>
<dbReference type="InterPro" id="IPR051206">
    <property type="entry name" value="NAMLAA_amidase_2"/>
</dbReference>